<protein>
    <submittedName>
        <fullName evidence="2">Uncharacterized protein</fullName>
    </submittedName>
</protein>
<feature type="transmembrane region" description="Helical" evidence="1">
    <location>
        <begin position="113"/>
        <end position="131"/>
    </location>
</feature>
<name>A0A0D7VVW5_9FLAO</name>
<keyword evidence="1" id="KW-1133">Transmembrane helix</keyword>
<keyword evidence="3" id="KW-1185">Reference proteome</keyword>
<dbReference type="EMBL" id="JTDV01000031">
    <property type="protein sequence ID" value="KJD30986.1"/>
    <property type="molecule type" value="Genomic_DNA"/>
</dbReference>
<evidence type="ECO:0000313" key="2">
    <source>
        <dbReference type="EMBL" id="KJD30986.1"/>
    </source>
</evidence>
<gene>
    <name evidence="2" type="ORF">PK35_16975</name>
</gene>
<sequence length="158" mass="18440">MSVDILANIILLMILIFDISKYSRIEKTKSVLIYYLSWILISCCVIYIRNVGLNFWSPIILILTIKTIVLLLSYLRYKRFYVTKTILGYLWLTSLFLYLSELILNSTHGLGKLSLNLAVISSIESILIIIFQKKQVIFEPSIINISWNNIKNYLQQRV</sequence>
<feature type="transmembrane region" description="Helical" evidence="1">
    <location>
        <begin position="31"/>
        <end position="49"/>
    </location>
</feature>
<evidence type="ECO:0000256" key="1">
    <source>
        <dbReference type="SAM" id="Phobius"/>
    </source>
</evidence>
<dbReference type="PATRIC" id="fig|1382798.3.peg.2826"/>
<organism evidence="2 3">
    <name type="scientific">Neotamlana nanhaiensis</name>
    <dbReference type="NCBI Taxonomy" id="1382798"/>
    <lineage>
        <taxon>Bacteria</taxon>
        <taxon>Pseudomonadati</taxon>
        <taxon>Bacteroidota</taxon>
        <taxon>Flavobacteriia</taxon>
        <taxon>Flavobacteriales</taxon>
        <taxon>Flavobacteriaceae</taxon>
        <taxon>Neotamlana</taxon>
    </lineage>
</organism>
<keyword evidence="1" id="KW-0472">Membrane</keyword>
<proteinExistence type="predicted"/>
<evidence type="ECO:0000313" key="3">
    <source>
        <dbReference type="Proteomes" id="UP000032361"/>
    </source>
</evidence>
<reference evidence="2 3" key="1">
    <citation type="journal article" date="2015" name="Antonie Van Leeuwenhoek">
        <title>Tamlana nanhaiensis sp. nov., isolated from surface seawater collected from the South China Sea.</title>
        <authorList>
            <person name="Liu X."/>
            <person name="Lai Q."/>
            <person name="Du Y."/>
            <person name="Li G."/>
            <person name="Sun F."/>
            <person name="Shao Z."/>
        </authorList>
    </citation>
    <scope>NUCLEOTIDE SEQUENCE [LARGE SCALE GENOMIC DNA]</scope>
    <source>
        <strain evidence="2 3">FHC16</strain>
    </source>
</reference>
<dbReference type="Proteomes" id="UP000032361">
    <property type="component" value="Unassembled WGS sequence"/>
</dbReference>
<feature type="transmembrane region" description="Helical" evidence="1">
    <location>
        <begin position="55"/>
        <end position="75"/>
    </location>
</feature>
<feature type="transmembrane region" description="Helical" evidence="1">
    <location>
        <begin position="6"/>
        <end position="24"/>
    </location>
</feature>
<feature type="transmembrane region" description="Helical" evidence="1">
    <location>
        <begin position="87"/>
        <end position="107"/>
    </location>
</feature>
<accession>A0A0D7VVW5</accession>
<dbReference type="AlphaFoldDB" id="A0A0D7VVW5"/>
<comment type="caution">
    <text evidence="2">The sequence shown here is derived from an EMBL/GenBank/DDBJ whole genome shotgun (WGS) entry which is preliminary data.</text>
</comment>
<keyword evidence="1" id="KW-0812">Transmembrane</keyword>